<dbReference type="PANTHER" id="PTHR40057:SF1">
    <property type="entry name" value="SLR1162 PROTEIN"/>
    <property type="match status" value="1"/>
</dbReference>
<evidence type="ECO:0000313" key="4">
    <source>
        <dbReference type="Proteomes" id="UP000253529"/>
    </source>
</evidence>
<reference evidence="3 4" key="1">
    <citation type="submission" date="2018-06" db="EMBL/GenBank/DDBJ databases">
        <title>Genomic Encyclopedia of Type Strains, Phase IV (KMG-IV): sequencing the most valuable type-strain genomes for metagenomic binning, comparative biology and taxonomic classification.</title>
        <authorList>
            <person name="Goeker M."/>
        </authorList>
    </citation>
    <scope>NUCLEOTIDE SEQUENCE [LARGE SCALE GENOMIC DNA]</scope>
    <source>
        <strain evidence="3 4">DSM 24875</strain>
    </source>
</reference>
<protein>
    <recommendedName>
        <fullName evidence="2">ABM domain-containing protein</fullName>
    </recommendedName>
</protein>
<organism evidence="3 4">
    <name type="scientific">Roseiarcus fermentans</name>
    <dbReference type="NCBI Taxonomy" id="1473586"/>
    <lineage>
        <taxon>Bacteria</taxon>
        <taxon>Pseudomonadati</taxon>
        <taxon>Pseudomonadota</taxon>
        <taxon>Alphaproteobacteria</taxon>
        <taxon>Hyphomicrobiales</taxon>
        <taxon>Roseiarcaceae</taxon>
        <taxon>Roseiarcus</taxon>
    </lineage>
</organism>
<dbReference type="PROSITE" id="PS51725">
    <property type="entry name" value="ABM"/>
    <property type="match status" value="1"/>
</dbReference>
<dbReference type="Gene3D" id="3.30.70.100">
    <property type="match status" value="1"/>
</dbReference>
<accession>A0A366EV53</accession>
<feature type="transmembrane region" description="Helical" evidence="1">
    <location>
        <begin position="124"/>
        <end position="144"/>
    </location>
</feature>
<comment type="caution">
    <text evidence="3">The sequence shown here is derived from an EMBL/GenBank/DDBJ whole genome shotgun (WGS) entry which is preliminary data.</text>
</comment>
<dbReference type="Proteomes" id="UP000253529">
    <property type="component" value="Unassembled WGS sequence"/>
</dbReference>
<dbReference type="Pfam" id="PF03992">
    <property type="entry name" value="ABM"/>
    <property type="match status" value="1"/>
</dbReference>
<keyword evidence="1" id="KW-0472">Membrane</keyword>
<dbReference type="SUPFAM" id="SSF54909">
    <property type="entry name" value="Dimeric alpha+beta barrel"/>
    <property type="match status" value="1"/>
</dbReference>
<sequence>MIAAVTPPPVVRVAARRALALCAPAYEALLRGMFADMKAFPGFVSADVIPPATEAGAYQVVTKFATEADLERWDASDAHAAWLGRLATVAEGEPDYRVITGLEAWFSPEVVPASVNPPRWRMTLATWLGIFPTASLVLWFVAPLLGFLPFLLRTALLTGLITFAMSYGVMPRLARWLRPWLTRKP</sequence>
<dbReference type="OrthoDB" id="1494254at2"/>
<proteinExistence type="predicted"/>
<feature type="transmembrane region" description="Helical" evidence="1">
    <location>
        <begin position="150"/>
        <end position="170"/>
    </location>
</feature>
<evidence type="ECO:0000313" key="3">
    <source>
        <dbReference type="EMBL" id="RBP06281.1"/>
    </source>
</evidence>
<dbReference type="InterPro" id="IPR038762">
    <property type="entry name" value="ABM_predict"/>
</dbReference>
<dbReference type="EMBL" id="QNRK01000032">
    <property type="protein sequence ID" value="RBP06281.1"/>
    <property type="molecule type" value="Genomic_DNA"/>
</dbReference>
<feature type="domain" description="ABM" evidence="2">
    <location>
        <begin position="10"/>
        <end position="99"/>
    </location>
</feature>
<keyword evidence="4" id="KW-1185">Reference proteome</keyword>
<dbReference type="InterPro" id="IPR011008">
    <property type="entry name" value="Dimeric_a/b-barrel"/>
</dbReference>
<dbReference type="AlphaFoldDB" id="A0A366EV53"/>
<keyword evidence="1" id="KW-0812">Transmembrane</keyword>
<dbReference type="InterPro" id="IPR007138">
    <property type="entry name" value="ABM_dom"/>
</dbReference>
<gene>
    <name evidence="3" type="ORF">DFR50_13259</name>
</gene>
<evidence type="ECO:0000256" key="1">
    <source>
        <dbReference type="SAM" id="Phobius"/>
    </source>
</evidence>
<dbReference type="RefSeq" id="WP_113891695.1">
    <property type="nucleotide sequence ID" value="NZ_QNRK01000032.1"/>
</dbReference>
<keyword evidence="1" id="KW-1133">Transmembrane helix</keyword>
<dbReference type="PANTHER" id="PTHR40057">
    <property type="entry name" value="SLR1162 PROTEIN"/>
    <property type="match status" value="1"/>
</dbReference>
<name>A0A366EV53_9HYPH</name>
<evidence type="ECO:0000259" key="2">
    <source>
        <dbReference type="PROSITE" id="PS51725"/>
    </source>
</evidence>